<evidence type="ECO:0000313" key="1">
    <source>
        <dbReference type="EMBL" id="MPC65723.1"/>
    </source>
</evidence>
<organism evidence="1 2">
    <name type="scientific">Portunus trituberculatus</name>
    <name type="common">Swimming crab</name>
    <name type="synonym">Neptunus trituberculatus</name>
    <dbReference type="NCBI Taxonomy" id="210409"/>
    <lineage>
        <taxon>Eukaryota</taxon>
        <taxon>Metazoa</taxon>
        <taxon>Ecdysozoa</taxon>
        <taxon>Arthropoda</taxon>
        <taxon>Crustacea</taxon>
        <taxon>Multicrustacea</taxon>
        <taxon>Malacostraca</taxon>
        <taxon>Eumalacostraca</taxon>
        <taxon>Eucarida</taxon>
        <taxon>Decapoda</taxon>
        <taxon>Pleocyemata</taxon>
        <taxon>Brachyura</taxon>
        <taxon>Eubrachyura</taxon>
        <taxon>Portunoidea</taxon>
        <taxon>Portunidae</taxon>
        <taxon>Portuninae</taxon>
        <taxon>Portunus</taxon>
    </lineage>
</organism>
<dbReference type="Proteomes" id="UP000324222">
    <property type="component" value="Unassembled WGS sequence"/>
</dbReference>
<proteinExistence type="predicted"/>
<keyword evidence="2" id="KW-1185">Reference proteome</keyword>
<evidence type="ECO:0000313" key="2">
    <source>
        <dbReference type="Proteomes" id="UP000324222"/>
    </source>
</evidence>
<reference evidence="1 2" key="1">
    <citation type="submission" date="2019-05" db="EMBL/GenBank/DDBJ databases">
        <title>Another draft genome of Portunus trituberculatus and its Hox gene families provides insights of decapod evolution.</title>
        <authorList>
            <person name="Jeong J.-H."/>
            <person name="Song I."/>
            <person name="Kim S."/>
            <person name="Choi T."/>
            <person name="Kim D."/>
            <person name="Ryu S."/>
            <person name="Kim W."/>
        </authorList>
    </citation>
    <scope>NUCLEOTIDE SEQUENCE [LARGE SCALE GENOMIC DNA]</scope>
    <source>
        <tissue evidence="1">Muscle</tissue>
    </source>
</reference>
<dbReference type="AlphaFoldDB" id="A0A5B7H6I6"/>
<sequence length="62" mass="6959">MFCSYKSHPRVASGCAKGEDLRCSLNCVPFTSAFHSVTSTIFNTLRWKWSVLKDGYTILVVV</sequence>
<dbReference type="EMBL" id="VSRR010023731">
    <property type="protein sequence ID" value="MPC65723.1"/>
    <property type="molecule type" value="Genomic_DNA"/>
</dbReference>
<protein>
    <submittedName>
        <fullName evidence="1">Uncharacterized protein</fullName>
    </submittedName>
</protein>
<name>A0A5B7H6I6_PORTR</name>
<accession>A0A5B7H6I6</accession>
<comment type="caution">
    <text evidence="1">The sequence shown here is derived from an EMBL/GenBank/DDBJ whole genome shotgun (WGS) entry which is preliminary data.</text>
</comment>
<gene>
    <name evidence="1" type="ORF">E2C01_059859</name>
</gene>